<reference evidence="1" key="1">
    <citation type="journal article" date="2021" name="bioRxiv">
        <title>Whole Genome Assembly and Annotation of Northern Wild Rice, Zizania palustris L., Supports a Whole Genome Duplication in the Zizania Genus.</title>
        <authorList>
            <person name="Haas M."/>
            <person name="Kono T."/>
            <person name="Macchietto M."/>
            <person name="Millas R."/>
            <person name="McGilp L."/>
            <person name="Shao M."/>
            <person name="Duquette J."/>
            <person name="Hirsch C.N."/>
            <person name="Kimball J."/>
        </authorList>
    </citation>
    <scope>NUCLEOTIDE SEQUENCE</scope>
    <source>
        <tissue evidence="1">Fresh leaf tissue</tissue>
    </source>
</reference>
<evidence type="ECO:0000313" key="2">
    <source>
        <dbReference type="Proteomes" id="UP000729402"/>
    </source>
</evidence>
<dbReference type="EMBL" id="JAAALK010000282">
    <property type="protein sequence ID" value="KAG8079304.1"/>
    <property type="molecule type" value="Genomic_DNA"/>
</dbReference>
<sequence>MPDRLDEGKWDAHVQGRHYLTSSRNILLLREVMSYLSYDQTQEKSDYSVHVTKQHTVKSQGGRRRPVHAPRCVCPPTAKPYTALCQVSPTMPGCLPSDAFSASGEKAGRSCEKRLQLKGRAKRQRQRASSVALVGFTCGACE</sequence>
<comment type="caution">
    <text evidence="1">The sequence shown here is derived from an EMBL/GenBank/DDBJ whole genome shotgun (WGS) entry which is preliminary data.</text>
</comment>
<organism evidence="1 2">
    <name type="scientific">Zizania palustris</name>
    <name type="common">Northern wild rice</name>
    <dbReference type="NCBI Taxonomy" id="103762"/>
    <lineage>
        <taxon>Eukaryota</taxon>
        <taxon>Viridiplantae</taxon>
        <taxon>Streptophyta</taxon>
        <taxon>Embryophyta</taxon>
        <taxon>Tracheophyta</taxon>
        <taxon>Spermatophyta</taxon>
        <taxon>Magnoliopsida</taxon>
        <taxon>Liliopsida</taxon>
        <taxon>Poales</taxon>
        <taxon>Poaceae</taxon>
        <taxon>BOP clade</taxon>
        <taxon>Oryzoideae</taxon>
        <taxon>Oryzeae</taxon>
        <taxon>Zizaniinae</taxon>
        <taxon>Zizania</taxon>
    </lineage>
</organism>
<evidence type="ECO:0000313" key="1">
    <source>
        <dbReference type="EMBL" id="KAG8079304.1"/>
    </source>
</evidence>
<name>A0A8J5T435_ZIZPA</name>
<proteinExistence type="predicted"/>
<gene>
    <name evidence="1" type="ORF">GUJ93_ZPchr0007g3734</name>
</gene>
<dbReference type="Proteomes" id="UP000729402">
    <property type="component" value="Unassembled WGS sequence"/>
</dbReference>
<accession>A0A8J5T435</accession>
<keyword evidence="2" id="KW-1185">Reference proteome</keyword>
<reference evidence="1" key="2">
    <citation type="submission" date="2021-02" db="EMBL/GenBank/DDBJ databases">
        <authorList>
            <person name="Kimball J.A."/>
            <person name="Haas M.W."/>
            <person name="Macchietto M."/>
            <person name="Kono T."/>
            <person name="Duquette J."/>
            <person name="Shao M."/>
        </authorList>
    </citation>
    <scope>NUCLEOTIDE SEQUENCE</scope>
    <source>
        <tissue evidence="1">Fresh leaf tissue</tissue>
    </source>
</reference>
<dbReference type="AlphaFoldDB" id="A0A8J5T435"/>
<protein>
    <submittedName>
        <fullName evidence="1">Uncharacterized protein</fullName>
    </submittedName>
</protein>